<name>A0ACB9LW73_BAUVA</name>
<sequence length="241" mass="27483">MTTVGEGLAANLATEASKCLFILAKHHVGYCFHFKKHVTDFQTELENLESTRDDALESEIRARENNEEITDVSKNWLGKAKDLIDAAEKLKAKTEEQSKCVIRWCPNYIHQNCLGKQLESRKVVYDQLWKALQDDQKLRVGVYPMGDQKVDVCTSLECQLNIELLVLTKENSWKLFQKYENITDDPSIPLDLAREAASECKGLPVAIAIVFKAKESREWKYALRTLKDVKPAVVSIDEHLT</sequence>
<evidence type="ECO:0000313" key="1">
    <source>
        <dbReference type="EMBL" id="KAI4315997.1"/>
    </source>
</evidence>
<protein>
    <submittedName>
        <fullName evidence="1">Uncharacterized protein</fullName>
    </submittedName>
</protein>
<dbReference type="Proteomes" id="UP000828941">
    <property type="component" value="Chromosome 10"/>
</dbReference>
<gene>
    <name evidence="1" type="ORF">L6164_024017</name>
</gene>
<evidence type="ECO:0000313" key="2">
    <source>
        <dbReference type="Proteomes" id="UP000828941"/>
    </source>
</evidence>
<reference evidence="1 2" key="1">
    <citation type="journal article" date="2022" name="DNA Res.">
        <title>Chromosomal-level genome assembly of the orchid tree Bauhinia variegata (Leguminosae; Cercidoideae) supports the allotetraploid origin hypothesis of Bauhinia.</title>
        <authorList>
            <person name="Zhong Y."/>
            <person name="Chen Y."/>
            <person name="Zheng D."/>
            <person name="Pang J."/>
            <person name="Liu Y."/>
            <person name="Luo S."/>
            <person name="Meng S."/>
            <person name="Qian L."/>
            <person name="Wei D."/>
            <person name="Dai S."/>
            <person name="Zhou R."/>
        </authorList>
    </citation>
    <scope>NUCLEOTIDE SEQUENCE [LARGE SCALE GENOMIC DNA]</scope>
    <source>
        <strain evidence="1">BV-YZ2020</strain>
    </source>
</reference>
<proteinExistence type="predicted"/>
<organism evidence="1 2">
    <name type="scientific">Bauhinia variegata</name>
    <name type="common">Purple orchid tree</name>
    <name type="synonym">Phanera variegata</name>
    <dbReference type="NCBI Taxonomy" id="167791"/>
    <lineage>
        <taxon>Eukaryota</taxon>
        <taxon>Viridiplantae</taxon>
        <taxon>Streptophyta</taxon>
        <taxon>Embryophyta</taxon>
        <taxon>Tracheophyta</taxon>
        <taxon>Spermatophyta</taxon>
        <taxon>Magnoliopsida</taxon>
        <taxon>eudicotyledons</taxon>
        <taxon>Gunneridae</taxon>
        <taxon>Pentapetalae</taxon>
        <taxon>rosids</taxon>
        <taxon>fabids</taxon>
        <taxon>Fabales</taxon>
        <taxon>Fabaceae</taxon>
        <taxon>Cercidoideae</taxon>
        <taxon>Cercideae</taxon>
        <taxon>Bauhiniinae</taxon>
        <taxon>Bauhinia</taxon>
    </lineage>
</organism>
<dbReference type="EMBL" id="CM039435">
    <property type="protein sequence ID" value="KAI4315997.1"/>
    <property type="molecule type" value="Genomic_DNA"/>
</dbReference>
<comment type="caution">
    <text evidence="1">The sequence shown here is derived from an EMBL/GenBank/DDBJ whole genome shotgun (WGS) entry which is preliminary data.</text>
</comment>
<keyword evidence="2" id="KW-1185">Reference proteome</keyword>
<accession>A0ACB9LW73</accession>